<sequence length="127" mass="14502">MPTINMLFIGLSSFFIVLLTQFDAHVRGDYVGTNVWLKDDPSADQMPIKKHQNYNQRKQATSLESLEALRQLSEKQFEFRNAPKVGAQNENGEHSPKKVHVELPAVDEYGDDPFEGVSEWPLREEGQ</sequence>
<evidence type="ECO:0000313" key="3">
    <source>
        <dbReference type="EMBL" id="KAL3088886.1"/>
    </source>
</evidence>
<feature type="chain" id="PRO_5044833137" evidence="2">
    <location>
        <begin position="29"/>
        <end position="127"/>
    </location>
</feature>
<keyword evidence="2" id="KW-0732">Signal</keyword>
<dbReference type="AlphaFoldDB" id="A0ABD2JE51"/>
<protein>
    <submittedName>
        <fullName evidence="3">Uncharacterized protein</fullName>
    </submittedName>
</protein>
<organism evidence="3 4">
    <name type="scientific">Heterodera schachtii</name>
    <name type="common">Sugarbeet cyst nematode worm</name>
    <name type="synonym">Tylenchus schachtii</name>
    <dbReference type="NCBI Taxonomy" id="97005"/>
    <lineage>
        <taxon>Eukaryota</taxon>
        <taxon>Metazoa</taxon>
        <taxon>Ecdysozoa</taxon>
        <taxon>Nematoda</taxon>
        <taxon>Chromadorea</taxon>
        <taxon>Rhabditida</taxon>
        <taxon>Tylenchina</taxon>
        <taxon>Tylenchomorpha</taxon>
        <taxon>Tylenchoidea</taxon>
        <taxon>Heteroderidae</taxon>
        <taxon>Heteroderinae</taxon>
        <taxon>Heterodera</taxon>
    </lineage>
</organism>
<evidence type="ECO:0000256" key="2">
    <source>
        <dbReference type="SAM" id="SignalP"/>
    </source>
</evidence>
<keyword evidence="4" id="KW-1185">Reference proteome</keyword>
<feature type="region of interest" description="Disordered" evidence="1">
    <location>
        <begin position="102"/>
        <end position="127"/>
    </location>
</feature>
<reference evidence="3 4" key="1">
    <citation type="submission" date="2024-10" db="EMBL/GenBank/DDBJ databases">
        <authorList>
            <person name="Kim D."/>
        </authorList>
    </citation>
    <scope>NUCLEOTIDE SEQUENCE [LARGE SCALE GENOMIC DNA]</scope>
    <source>
        <strain evidence="3">Taebaek</strain>
    </source>
</reference>
<name>A0ABD2JE51_HETSC</name>
<evidence type="ECO:0000256" key="1">
    <source>
        <dbReference type="SAM" id="MobiDB-lite"/>
    </source>
</evidence>
<evidence type="ECO:0000313" key="4">
    <source>
        <dbReference type="Proteomes" id="UP001620645"/>
    </source>
</evidence>
<gene>
    <name evidence="3" type="ORF">niasHS_009178</name>
</gene>
<proteinExistence type="predicted"/>
<dbReference type="Proteomes" id="UP001620645">
    <property type="component" value="Unassembled WGS sequence"/>
</dbReference>
<feature type="signal peptide" evidence="2">
    <location>
        <begin position="1"/>
        <end position="28"/>
    </location>
</feature>
<comment type="caution">
    <text evidence="3">The sequence shown here is derived from an EMBL/GenBank/DDBJ whole genome shotgun (WGS) entry which is preliminary data.</text>
</comment>
<accession>A0ABD2JE51</accession>
<dbReference type="EMBL" id="JBICCN010000152">
    <property type="protein sequence ID" value="KAL3088886.1"/>
    <property type="molecule type" value="Genomic_DNA"/>
</dbReference>